<evidence type="ECO:0000259" key="4">
    <source>
        <dbReference type="Pfam" id="PF07992"/>
    </source>
</evidence>
<dbReference type="PANTHER" id="PTHR48105">
    <property type="entry name" value="THIOREDOXIN REDUCTASE 1-RELATED-RELATED"/>
    <property type="match status" value="1"/>
</dbReference>
<reference evidence="5 6" key="1">
    <citation type="submission" date="2019-08" db="EMBL/GenBank/DDBJ databases">
        <title>Archaea genome.</title>
        <authorList>
            <person name="Kajale S."/>
            <person name="Shouche Y."/>
            <person name="Deshpande N."/>
            <person name="Sharma A."/>
        </authorList>
    </citation>
    <scope>NUCLEOTIDE SEQUENCE [LARGE SCALE GENOMIC DNA]</scope>
    <source>
        <strain evidence="5 6">ESP3B_9</strain>
    </source>
</reference>
<accession>A0A5D5AG78</accession>
<comment type="caution">
    <text evidence="5">The sequence shown here is derived from an EMBL/GenBank/DDBJ whole genome shotgun (WGS) entry which is preliminary data.</text>
</comment>
<keyword evidence="6" id="KW-1185">Reference proteome</keyword>
<dbReference type="PRINTS" id="PR00469">
    <property type="entry name" value="PNDRDTASEII"/>
</dbReference>
<gene>
    <name evidence="5" type="ORF">FYC77_17060</name>
</gene>
<dbReference type="GO" id="GO:0016491">
    <property type="term" value="F:oxidoreductase activity"/>
    <property type="evidence" value="ECO:0007669"/>
    <property type="project" value="UniProtKB-KW"/>
</dbReference>
<feature type="domain" description="FAD/NAD(P)-binding" evidence="4">
    <location>
        <begin position="28"/>
        <end position="128"/>
    </location>
</feature>
<dbReference type="Gene3D" id="3.50.50.60">
    <property type="entry name" value="FAD/NAD(P)-binding domain"/>
    <property type="match status" value="1"/>
</dbReference>
<feature type="region of interest" description="Disordered" evidence="3">
    <location>
        <begin position="1"/>
        <end position="24"/>
    </location>
</feature>
<sequence length="296" mass="32502">MERNTTLPECDSSEADSNYRTDGGPTRYDVAVVGGGAAGLSAGIFTARAGLETVVLARGRSAIDQCGLLENYLGFPGGIDPATFLELGREHARYEGCRVESELVEDVTSLEDGFRVETAEGQVVDATRVVAASVYDSEYLPELDAGTIFDEHERFIETDHGGRTAIDGLYAAGRLTDVAHQAIVAAGNGARVGLAVVRDVHRDRGYWDEIADYRDWIVPDGRYGGEEWEAHVDEWVDETIPEGASFDAERVERVRADVKERRLDRQISEEERRRRIADGRDLLAEHVGTPDDASND</sequence>
<evidence type="ECO:0000256" key="2">
    <source>
        <dbReference type="ARBA" id="ARBA00023002"/>
    </source>
</evidence>
<evidence type="ECO:0000256" key="3">
    <source>
        <dbReference type="SAM" id="MobiDB-lite"/>
    </source>
</evidence>
<dbReference type="InterPro" id="IPR050097">
    <property type="entry name" value="Ferredoxin-NADP_redctase_2"/>
</dbReference>
<evidence type="ECO:0000313" key="6">
    <source>
        <dbReference type="Proteomes" id="UP000324104"/>
    </source>
</evidence>
<keyword evidence="1" id="KW-0285">Flavoprotein</keyword>
<protein>
    <submittedName>
        <fullName evidence="5">FAD-binding protein</fullName>
    </submittedName>
</protein>
<keyword evidence="2" id="KW-0560">Oxidoreductase</keyword>
<dbReference type="PRINTS" id="PR00368">
    <property type="entry name" value="FADPNR"/>
</dbReference>
<dbReference type="InterPro" id="IPR036188">
    <property type="entry name" value="FAD/NAD-bd_sf"/>
</dbReference>
<dbReference type="AlphaFoldDB" id="A0A5D5AG78"/>
<dbReference type="Proteomes" id="UP000324104">
    <property type="component" value="Unassembled WGS sequence"/>
</dbReference>
<dbReference type="EMBL" id="VTAW01000030">
    <property type="protein sequence ID" value="TYT60799.1"/>
    <property type="molecule type" value="Genomic_DNA"/>
</dbReference>
<name>A0A5D5AG78_9EURY</name>
<dbReference type="Pfam" id="PF07992">
    <property type="entry name" value="Pyr_redox_2"/>
    <property type="match status" value="1"/>
</dbReference>
<organism evidence="5 6">
    <name type="scientific">Natrialba swarupiae</name>
    <dbReference type="NCBI Taxonomy" id="2448032"/>
    <lineage>
        <taxon>Archaea</taxon>
        <taxon>Methanobacteriati</taxon>
        <taxon>Methanobacteriota</taxon>
        <taxon>Stenosarchaea group</taxon>
        <taxon>Halobacteria</taxon>
        <taxon>Halobacteriales</taxon>
        <taxon>Natrialbaceae</taxon>
        <taxon>Natrialba</taxon>
    </lineage>
</organism>
<dbReference type="InterPro" id="IPR023753">
    <property type="entry name" value="FAD/NAD-binding_dom"/>
</dbReference>
<proteinExistence type="predicted"/>
<evidence type="ECO:0000313" key="5">
    <source>
        <dbReference type="EMBL" id="TYT60799.1"/>
    </source>
</evidence>
<evidence type="ECO:0000256" key="1">
    <source>
        <dbReference type="ARBA" id="ARBA00022630"/>
    </source>
</evidence>
<dbReference type="SUPFAM" id="SSF51905">
    <property type="entry name" value="FAD/NAD(P)-binding domain"/>
    <property type="match status" value="1"/>
</dbReference>